<accession>A0AAU2HBB9</accession>
<dbReference type="EMBL" id="CP108253">
    <property type="protein sequence ID" value="WTU44871.1"/>
    <property type="molecule type" value="Genomic_DNA"/>
</dbReference>
<proteinExistence type="predicted"/>
<protein>
    <submittedName>
        <fullName evidence="1">Uncharacterized protein</fullName>
    </submittedName>
</protein>
<organism evidence="1">
    <name type="scientific">Streptomyces sp. NBC_00060</name>
    <dbReference type="NCBI Taxonomy" id="2975636"/>
    <lineage>
        <taxon>Bacteria</taxon>
        <taxon>Bacillati</taxon>
        <taxon>Actinomycetota</taxon>
        <taxon>Actinomycetes</taxon>
        <taxon>Kitasatosporales</taxon>
        <taxon>Streptomycetaceae</taxon>
        <taxon>Streptomyces</taxon>
    </lineage>
</organism>
<dbReference type="AlphaFoldDB" id="A0AAU2HBB9"/>
<reference evidence="1" key="1">
    <citation type="submission" date="2022-10" db="EMBL/GenBank/DDBJ databases">
        <title>The complete genomes of actinobacterial strains from the NBC collection.</title>
        <authorList>
            <person name="Joergensen T.S."/>
            <person name="Alvarez Arevalo M."/>
            <person name="Sterndorff E.B."/>
            <person name="Faurdal D."/>
            <person name="Vuksanovic O."/>
            <person name="Mourched A.-S."/>
            <person name="Charusanti P."/>
            <person name="Shaw S."/>
            <person name="Blin K."/>
            <person name="Weber T."/>
        </authorList>
    </citation>
    <scope>NUCLEOTIDE SEQUENCE</scope>
    <source>
        <strain evidence="1">NBC_00060</strain>
    </source>
</reference>
<sequence length="136" mass="15066">MTESRTYIYKLLKGPWGVRISLTAQVVHGEPSEGERVSAEVPVWIAFEETASGLDEAVKTGLRDGLAAVASEVSDSVGGAPATVVIHRMSYVESDFQEEGVPVAMCRWAEEEFSLPPRRIDASFDRVANRYSFDWR</sequence>
<gene>
    <name evidence="1" type="ORF">OHV25_37470</name>
</gene>
<evidence type="ECO:0000313" key="1">
    <source>
        <dbReference type="EMBL" id="WTU44871.1"/>
    </source>
</evidence>
<name>A0AAU2HBB9_9ACTN</name>